<feature type="domain" description="RecX first three-helical" evidence="7">
    <location>
        <begin position="88"/>
        <end position="120"/>
    </location>
</feature>
<reference evidence="8 9" key="1">
    <citation type="submission" date="2015-09" db="EMBL/GenBank/DDBJ databases">
        <authorList>
            <consortium name="Pathogen Informatics"/>
        </authorList>
    </citation>
    <scope>NUCLEOTIDE SEQUENCE [LARGE SCALE GENOMIC DNA]</scope>
    <source>
        <strain evidence="8 9">2789STDY5608823</strain>
    </source>
</reference>
<keyword evidence="4 5" id="KW-0963">Cytoplasm</keyword>
<dbReference type="InterPro" id="IPR003783">
    <property type="entry name" value="Regulatory_RecX"/>
</dbReference>
<proteinExistence type="inferred from homology"/>
<evidence type="ECO:0000256" key="5">
    <source>
        <dbReference type="HAMAP-Rule" id="MF_01114"/>
    </source>
</evidence>
<dbReference type="RefSeq" id="WP_082421793.1">
    <property type="nucleotide sequence ID" value="NZ_CYYP01000001.1"/>
</dbReference>
<comment type="function">
    <text evidence="5">Modulates RecA activity.</text>
</comment>
<dbReference type="Proteomes" id="UP000095468">
    <property type="component" value="Unassembled WGS sequence"/>
</dbReference>
<evidence type="ECO:0000256" key="3">
    <source>
        <dbReference type="ARBA" id="ARBA00018111"/>
    </source>
</evidence>
<dbReference type="HAMAP" id="MF_01114">
    <property type="entry name" value="RecX"/>
    <property type="match status" value="1"/>
</dbReference>
<evidence type="ECO:0000256" key="2">
    <source>
        <dbReference type="ARBA" id="ARBA00009695"/>
    </source>
</evidence>
<dbReference type="EMBL" id="CYYP01000001">
    <property type="protein sequence ID" value="CUN37819.1"/>
    <property type="molecule type" value="Genomic_DNA"/>
</dbReference>
<dbReference type="Pfam" id="PF21982">
    <property type="entry name" value="RecX_HTH1"/>
    <property type="match status" value="1"/>
</dbReference>
<comment type="similarity">
    <text evidence="2 5">Belongs to the RecX family.</text>
</comment>
<dbReference type="GO" id="GO:0006282">
    <property type="term" value="P:regulation of DNA repair"/>
    <property type="evidence" value="ECO:0007669"/>
    <property type="project" value="UniProtKB-UniRule"/>
</dbReference>
<dbReference type="Pfam" id="PF02631">
    <property type="entry name" value="RecX_HTH2"/>
    <property type="match status" value="1"/>
</dbReference>
<evidence type="ECO:0000313" key="9">
    <source>
        <dbReference type="Proteomes" id="UP000095468"/>
    </source>
</evidence>
<accession>A0A173WE61</accession>
<dbReference type="AlphaFoldDB" id="A0A173WE61"/>
<gene>
    <name evidence="5" type="primary">recX</name>
    <name evidence="8" type="ORF">ERS852381_00105</name>
</gene>
<dbReference type="PANTHER" id="PTHR33602">
    <property type="entry name" value="REGULATORY PROTEIN RECX FAMILY PROTEIN"/>
    <property type="match status" value="1"/>
</dbReference>
<protein>
    <recommendedName>
        <fullName evidence="3 5">Regulatory protein RecX</fullName>
    </recommendedName>
</protein>
<evidence type="ECO:0000256" key="4">
    <source>
        <dbReference type="ARBA" id="ARBA00022490"/>
    </source>
</evidence>
<evidence type="ECO:0000259" key="7">
    <source>
        <dbReference type="Pfam" id="PF21982"/>
    </source>
</evidence>
<comment type="subcellular location">
    <subcellularLocation>
        <location evidence="1 5">Cytoplasm</location>
    </subcellularLocation>
</comment>
<dbReference type="PANTHER" id="PTHR33602:SF1">
    <property type="entry name" value="REGULATORY PROTEIN RECX FAMILY PROTEIN"/>
    <property type="match status" value="1"/>
</dbReference>
<dbReference type="InterPro" id="IPR053924">
    <property type="entry name" value="RecX_HTH_2nd"/>
</dbReference>
<feature type="domain" description="RecX second three-helical" evidence="6">
    <location>
        <begin position="128"/>
        <end position="159"/>
    </location>
</feature>
<dbReference type="InterPro" id="IPR036388">
    <property type="entry name" value="WH-like_DNA-bd_sf"/>
</dbReference>
<organism evidence="8 9">
    <name type="scientific">Collinsella aerofaciens</name>
    <dbReference type="NCBI Taxonomy" id="74426"/>
    <lineage>
        <taxon>Bacteria</taxon>
        <taxon>Bacillati</taxon>
        <taxon>Actinomycetota</taxon>
        <taxon>Coriobacteriia</taxon>
        <taxon>Coriobacteriales</taxon>
        <taxon>Coriobacteriaceae</taxon>
        <taxon>Collinsella</taxon>
    </lineage>
</organism>
<dbReference type="Gene3D" id="1.10.10.10">
    <property type="entry name" value="Winged helix-like DNA-binding domain superfamily/Winged helix DNA-binding domain"/>
    <property type="match status" value="2"/>
</dbReference>
<evidence type="ECO:0000259" key="6">
    <source>
        <dbReference type="Pfam" id="PF02631"/>
    </source>
</evidence>
<dbReference type="InterPro" id="IPR053926">
    <property type="entry name" value="RecX_HTH_1st"/>
</dbReference>
<evidence type="ECO:0000313" key="8">
    <source>
        <dbReference type="EMBL" id="CUN37819.1"/>
    </source>
</evidence>
<dbReference type="GO" id="GO:0005737">
    <property type="term" value="C:cytoplasm"/>
    <property type="evidence" value="ECO:0007669"/>
    <property type="project" value="UniProtKB-SubCell"/>
</dbReference>
<sequence length="230" mass="26688">MSYTVTEATVVYPDKKAASSFSSGYASKKPCAHIDCELEGGFERSIWIPVRVARLYVKNRPDLPCDWDNFREAVQLIERKCALTMVTEMLSRRDHATGEVRDKLARYGFHQPAIDFAVERATEYRFLDESRFCSYFIEERKRRGWGQRKIETELKRRHVVLDDIPGYPEDYFAVEDDLERASALLAKRRVPETRGFEKLVRFLMGKGFSYHIAADAVKARLDAEREECAV</sequence>
<name>A0A173WE61_9ACTN</name>
<evidence type="ECO:0000256" key="1">
    <source>
        <dbReference type="ARBA" id="ARBA00004496"/>
    </source>
</evidence>